<name>A0A8S1VLU4_9CILI</name>
<evidence type="ECO:0000313" key="2">
    <source>
        <dbReference type="EMBL" id="CAD8175696.1"/>
    </source>
</evidence>
<evidence type="ECO:0000313" key="3">
    <source>
        <dbReference type="Proteomes" id="UP000689195"/>
    </source>
</evidence>
<feature type="repeat" description="WD" evidence="1">
    <location>
        <begin position="241"/>
        <end position="273"/>
    </location>
</feature>
<dbReference type="Proteomes" id="UP000689195">
    <property type="component" value="Unassembled WGS sequence"/>
</dbReference>
<sequence length="520" mass="61612">MQQNSELVCSHHKRSVCSVIVEKQVKNDERLLCCECMMNFDENIQIKGINIIQEKIETKIQENNSQKIQFLDQKIQDIEQLRESLNQLKSKLITTFDSILEDIKNWIDYLTKEQQTNNKYNLIYEIDKILNPDSHDKEFMYLIDGIIYQNNDTIKKILYKIKKSNDVFRELISKLKISFQKIKKIPETDISLTLMSNGIKQNQDCYAIAFNVTGQIMISGCGKDIKLWSFNNGELKEIQKLSFHKSTISCLLFSKLSDNFISGSYDSTIRIWKQFKGQEWKSLSTNEDSNRIFCLILSKNEKVLISGSEDHLINVWDVDFERNHLNLYQSLIKNTAYVTNLSFNESETFLVSCGKDKQIIVWMNTQNNKWEFKQIVTKSIMEFGTEICFIKENQFICVSENQDGQDYICFFELQNQQFQEQFNQQIKLIFNNQEYNEPLFPIMFNQTKRIILLRHKFNIYILSQQFHNTYRISTKLQFQHNIIQGSMTNDAQYMVLWEKSNSCYFIYKIKQNQYGQVQQN</sequence>
<feature type="repeat" description="WD" evidence="1">
    <location>
        <begin position="331"/>
        <end position="362"/>
    </location>
</feature>
<dbReference type="SMART" id="SM00320">
    <property type="entry name" value="WD40"/>
    <property type="match status" value="4"/>
</dbReference>
<dbReference type="GO" id="GO:0097361">
    <property type="term" value="C:cytosolic [4Fe-4S] assembly targeting complex"/>
    <property type="evidence" value="ECO:0007669"/>
    <property type="project" value="TreeGrafter"/>
</dbReference>
<dbReference type="PROSITE" id="PS00678">
    <property type="entry name" value="WD_REPEATS_1"/>
    <property type="match status" value="1"/>
</dbReference>
<dbReference type="PANTHER" id="PTHR19920">
    <property type="entry name" value="WD40 PROTEIN CIAO1"/>
    <property type="match status" value="1"/>
</dbReference>
<dbReference type="PROSITE" id="PS50294">
    <property type="entry name" value="WD_REPEATS_REGION"/>
    <property type="match status" value="2"/>
</dbReference>
<keyword evidence="1" id="KW-0853">WD repeat</keyword>
<dbReference type="InterPro" id="IPR019775">
    <property type="entry name" value="WD40_repeat_CS"/>
</dbReference>
<accession>A0A8S1VLU4</accession>
<evidence type="ECO:0008006" key="4">
    <source>
        <dbReference type="Google" id="ProtNLM"/>
    </source>
</evidence>
<dbReference type="GO" id="GO:0016226">
    <property type="term" value="P:iron-sulfur cluster assembly"/>
    <property type="evidence" value="ECO:0007669"/>
    <property type="project" value="TreeGrafter"/>
</dbReference>
<gene>
    <name evidence="2" type="ORF">PPENT_87.1.T0630202</name>
</gene>
<organism evidence="2 3">
    <name type="scientific">Paramecium pentaurelia</name>
    <dbReference type="NCBI Taxonomy" id="43138"/>
    <lineage>
        <taxon>Eukaryota</taxon>
        <taxon>Sar</taxon>
        <taxon>Alveolata</taxon>
        <taxon>Ciliophora</taxon>
        <taxon>Intramacronucleata</taxon>
        <taxon>Oligohymenophorea</taxon>
        <taxon>Peniculida</taxon>
        <taxon>Parameciidae</taxon>
        <taxon>Paramecium</taxon>
    </lineage>
</organism>
<dbReference type="AlphaFoldDB" id="A0A8S1VLU4"/>
<comment type="caution">
    <text evidence="2">The sequence shown here is derived from an EMBL/GenBank/DDBJ whole genome shotgun (WGS) entry which is preliminary data.</text>
</comment>
<dbReference type="PANTHER" id="PTHR19920:SF0">
    <property type="entry name" value="CYTOSOLIC IRON-SULFUR PROTEIN ASSEMBLY PROTEIN CIAO1-RELATED"/>
    <property type="match status" value="1"/>
</dbReference>
<reference evidence="2" key="1">
    <citation type="submission" date="2021-01" db="EMBL/GenBank/DDBJ databases">
        <authorList>
            <consortium name="Genoscope - CEA"/>
            <person name="William W."/>
        </authorList>
    </citation>
    <scope>NUCLEOTIDE SEQUENCE</scope>
</reference>
<dbReference type="PROSITE" id="PS50082">
    <property type="entry name" value="WD_REPEATS_2"/>
    <property type="match status" value="3"/>
</dbReference>
<dbReference type="EMBL" id="CAJJDO010000063">
    <property type="protein sequence ID" value="CAD8175696.1"/>
    <property type="molecule type" value="Genomic_DNA"/>
</dbReference>
<dbReference type="InterPro" id="IPR001680">
    <property type="entry name" value="WD40_rpt"/>
</dbReference>
<keyword evidence="3" id="KW-1185">Reference proteome</keyword>
<protein>
    <recommendedName>
        <fullName evidence="4">WD40-repeat-containing domain</fullName>
    </recommendedName>
</protein>
<evidence type="ECO:0000256" key="1">
    <source>
        <dbReference type="PROSITE-ProRule" id="PRU00221"/>
    </source>
</evidence>
<proteinExistence type="predicted"/>
<dbReference type="OrthoDB" id="59941at2759"/>
<dbReference type="Pfam" id="PF00400">
    <property type="entry name" value="WD40"/>
    <property type="match status" value="4"/>
</dbReference>
<feature type="repeat" description="WD" evidence="1">
    <location>
        <begin position="285"/>
        <end position="319"/>
    </location>
</feature>